<keyword evidence="3" id="KW-1185">Reference proteome</keyword>
<dbReference type="InterPro" id="IPR002831">
    <property type="entry name" value="Tscrpt_reg_TrmB_N"/>
</dbReference>
<organism evidence="2 3">
    <name type="scientific">Amycolatopsis ultiminotia</name>
    <dbReference type="NCBI Taxonomy" id="543629"/>
    <lineage>
        <taxon>Bacteria</taxon>
        <taxon>Bacillati</taxon>
        <taxon>Actinomycetota</taxon>
        <taxon>Actinomycetes</taxon>
        <taxon>Pseudonocardiales</taxon>
        <taxon>Pseudonocardiaceae</taxon>
        <taxon>Amycolatopsis</taxon>
    </lineage>
</organism>
<dbReference type="InterPro" id="IPR036390">
    <property type="entry name" value="WH_DNA-bd_sf"/>
</dbReference>
<evidence type="ECO:0000259" key="1">
    <source>
        <dbReference type="PROSITE" id="PS50995"/>
    </source>
</evidence>
<dbReference type="SMART" id="SM00347">
    <property type="entry name" value="HTH_MARR"/>
    <property type="match status" value="1"/>
</dbReference>
<dbReference type="RefSeq" id="WP_344859888.1">
    <property type="nucleotide sequence ID" value="NZ_BAAAZN010000005.1"/>
</dbReference>
<dbReference type="Pfam" id="PF01978">
    <property type="entry name" value="TrmB"/>
    <property type="match status" value="1"/>
</dbReference>
<proteinExistence type="predicted"/>
<dbReference type="Proteomes" id="UP001500689">
    <property type="component" value="Unassembled WGS sequence"/>
</dbReference>
<sequence>MTDSDLLDAGQQQLWNTWMRAHRLLVREVDRRLQAEFGISKAEFSVLVTLLHAPGQQLRVQELADSLGWEKSRVSHQLTRVENRGFVVRAEGGASGRRTGIGLARKGRRLAEQALHGHARAIRECFFDPLTPEQAGAILSWSEQLIDRVESPPAEQP</sequence>
<gene>
    <name evidence="2" type="ORF">GCM10022222_29720</name>
</gene>
<dbReference type="PANTHER" id="PTHR33164">
    <property type="entry name" value="TRANSCRIPTIONAL REGULATOR, MARR FAMILY"/>
    <property type="match status" value="1"/>
</dbReference>
<accession>A0ABP6W3A2</accession>
<name>A0ABP6W3A2_9PSEU</name>
<dbReference type="PANTHER" id="PTHR33164:SF99">
    <property type="entry name" value="MARR FAMILY REGULATORY PROTEIN"/>
    <property type="match status" value="1"/>
</dbReference>
<dbReference type="Gene3D" id="1.10.10.10">
    <property type="entry name" value="Winged helix-like DNA-binding domain superfamily/Winged helix DNA-binding domain"/>
    <property type="match status" value="1"/>
</dbReference>
<dbReference type="InterPro" id="IPR039422">
    <property type="entry name" value="MarR/SlyA-like"/>
</dbReference>
<protein>
    <submittedName>
        <fullName evidence="2">MarR family winged helix-turn-helix transcriptional regulator</fullName>
    </submittedName>
</protein>
<feature type="domain" description="HTH marR-type" evidence="1">
    <location>
        <begin position="11"/>
        <end position="147"/>
    </location>
</feature>
<dbReference type="InterPro" id="IPR000835">
    <property type="entry name" value="HTH_MarR-typ"/>
</dbReference>
<dbReference type="SUPFAM" id="SSF46785">
    <property type="entry name" value="Winged helix' DNA-binding domain"/>
    <property type="match status" value="1"/>
</dbReference>
<dbReference type="EMBL" id="BAAAZN010000005">
    <property type="protein sequence ID" value="GAA3544126.1"/>
    <property type="molecule type" value="Genomic_DNA"/>
</dbReference>
<evidence type="ECO:0000313" key="3">
    <source>
        <dbReference type="Proteomes" id="UP001500689"/>
    </source>
</evidence>
<reference evidence="3" key="1">
    <citation type="journal article" date="2019" name="Int. J. Syst. Evol. Microbiol.">
        <title>The Global Catalogue of Microorganisms (GCM) 10K type strain sequencing project: providing services to taxonomists for standard genome sequencing and annotation.</title>
        <authorList>
            <consortium name="The Broad Institute Genomics Platform"/>
            <consortium name="The Broad Institute Genome Sequencing Center for Infectious Disease"/>
            <person name="Wu L."/>
            <person name="Ma J."/>
        </authorList>
    </citation>
    <scope>NUCLEOTIDE SEQUENCE [LARGE SCALE GENOMIC DNA]</scope>
    <source>
        <strain evidence="3">JCM 16898</strain>
    </source>
</reference>
<dbReference type="PROSITE" id="PS50995">
    <property type="entry name" value="HTH_MARR_2"/>
    <property type="match status" value="1"/>
</dbReference>
<evidence type="ECO:0000313" key="2">
    <source>
        <dbReference type="EMBL" id="GAA3544126.1"/>
    </source>
</evidence>
<comment type="caution">
    <text evidence="2">The sequence shown here is derived from an EMBL/GenBank/DDBJ whole genome shotgun (WGS) entry which is preliminary data.</text>
</comment>
<dbReference type="InterPro" id="IPR036388">
    <property type="entry name" value="WH-like_DNA-bd_sf"/>
</dbReference>